<dbReference type="PANTHER" id="PTHR42930">
    <property type="entry name" value="PHOSPHATE-SPECIFIC TRANSPORT SYSTEM ACCESSORY PROTEIN PHOU"/>
    <property type="match status" value="1"/>
</dbReference>
<feature type="domain" description="PhoU" evidence="9">
    <location>
        <begin position="127"/>
        <end position="211"/>
    </location>
</feature>
<comment type="caution">
    <text evidence="10">The sequence shown here is derived from an EMBL/GenBank/DDBJ whole genome shotgun (WGS) entry which is preliminary data.</text>
</comment>
<dbReference type="InterPro" id="IPR038078">
    <property type="entry name" value="PhoU-like_sf"/>
</dbReference>
<comment type="subunit">
    <text evidence="3 8">Homodimer.</text>
</comment>
<accession>A0A317CJ98</accession>
<name>A0A317CJ98_9GAMM</name>
<comment type="subcellular location">
    <subcellularLocation>
        <location evidence="1 8">Cytoplasm</location>
    </subcellularLocation>
</comment>
<organism evidence="10 11">
    <name type="scientific">Leucothrix arctica</name>
    <dbReference type="NCBI Taxonomy" id="1481894"/>
    <lineage>
        <taxon>Bacteria</taxon>
        <taxon>Pseudomonadati</taxon>
        <taxon>Pseudomonadota</taxon>
        <taxon>Gammaproteobacteria</taxon>
        <taxon>Thiotrichales</taxon>
        <taxon>Thiotrichaceae</taxon>
        <taxon>Leucothrix</taxon>
    </lineage>
</organism>
<dbReference type="InterPro" id="IPR026022">
    <property type="entry name" value="PhoU_dom"/>
</dbReference>
<dbReference type="SUPFAM" id="SSF109755">
    <property type="entry name" value="PhoU-like"/>
    <property type="match status" value="1"/>
</dbReference>
<keyword evidence="5 8" id="KW-0963">Cytoplasm</keyword>
<proteinExistence type="inferred from homology"/>
<keyword evidence="11" id="KW-1185">Reference proteome</keyword>
<comment type="function">
    <text evidence="7 8">Plays a role in the regulation of phosphate uptake.</text>
</comment>
<keyword evidence="4 8" id="KW-0813">Transport</keyword>
<dbReference type="OrthoDB" id="9814256at2"/>
<gene>
    <name evidence="10" type="primary">phoU</name>
    <name evidence="10" type="ORF">DKT75_03690</name>
</gene>
<dbReference type="GO" id="GO:0005737">
    <property type="term" value="C:cytoplasm"/>
    <property type="evidence" value="ECO:0007669"/>
    <property type="project" value="UniProtKB-SubCell"/>
</dbReference>
<evidence type="ECO:0000256" key="8">
    <source>
        <dbReference type="PIRNR" id="PIRNR003107"/>
    </source>
</evidence>
<keyword evidence="6 8" id="KW-0592">Phosphate transport</keyword>
<evidence type="ECO:0000256" key="6">
    <source>
        <dbReference type="ARBA" id="ARBA00022592"/>
    </source>
</evidence>
<dbReference type="GO" id="GO:0045936">
    <property type="term" value="P:negative regulation of phosphate metabolic process"/>
    <property type="evidence" value="ECO:0007669"/>
    <property type="project" value="InterPro"/>
</dbReference>
<dbReference type="InterPro" id="IPR028366">
    <property type="entry name" value="PhoU"/>
</dbReference>
<dbReference type="RefSeq" id="WP_109822084.1">
    <property type="nucleotide sequence ID" value="NZ_QGKL01000011.1"/>
</dbReference>
<feature type="domain" description="PhoU" evidence="9">
    <location>
        <begin position="23"/>
        <end position="107"/>
    </location>
</feature>
<evidence type="ECO:0000256" key="2">
    <source>
        <dbReference type="ARBA" id="ARBA00008107"/>
    </source>
</evidence>
<evidence type="ECO:0000256" key="4">
    <source>
        <dbReference type="ARBA" id="ARBA00022448"/>
    </source>
</evidence>
<dbReference type="Pfam" id="PF01895">
    <property type="entry name" value="PhoU"/>
    <property type="match status" value="2"/>
</dbReference>
<dbReference type="GO" id="GO:0006817">
    <property type="term" value="P:phosphate ion transport"/>
    <property type="evidence" value="ECO:0007669"/>
    <property type="project" value="UniProtKB-KW"/>
</dbReference>
<dbReference type="Gene3D" id="1.20.58.220">
    <property type="entry name" value="Phosphate transport system protein phou homolog 2, domain 2"/>
    <property type="match status" value="1"/>
</dbReference>
<dbReference type="NCBIfam" id="TIGR02135">
    <property type="entry name" value="phoU_full"/>
    <property type="match status" value="1"/>
</dbReference>
<dbReference type="AlphaFoldDB" id="A0A317CJ98"/>
<evidence type="ECO:0000313" key="10">
    <source>
        <dbReference type="EMBL" id="PWQ98566.1"/>
    </source>
</evidence>
<comment type="similarity">
    <text evidence="2 8">Belongs to the PhoU family.</text>
</comment>
<evidence type="ECO:0000256" key="7">
    <source>
        <dbReference type="ARBA" id="ARBA00056181"/>
    </source>
</evidence>
<dbReference type="PIRSF" id="PIRSF003107">
    <property type="entry name" value="PhoU"/>
    <property type="match status" value="1"/>
</dbReference>
<sequence>MEDGEHILQSYDQELEEIRSKALEMGGLVEKQVSNALIAVLERDTELGEHVAASDDEINELEVAIDEECASIIARRQPAAGDLRLLLSIIKITTDLERIGDEAEKIGLYASQLGTHASNQGMSAQLQHLGTLAHSLLKLALDAFARMDDEQAMEVARKSRDIGKEFDDLSRVLITHMMDDTRNIKNALRVIWCARAFERIGNHSTNICEFVIYRVKGKDIRHTSLKKIRKKLYPDMAKDSDKKT</sequence>
<evidence type="ECO:0000256" key="1">
    <source>
        <dbReference type="ARBA" id="ARBA00004496"/>
    </source>
</evidence>
<evidence type="ECO:0000256" key="5">
    <source>
        <dbReference type="ARBA" id="ARBA00022490"/>
    </source>
</evidence>
<dbReference type="FunFam" id="1.20.58.220:FF:000004">
    <property type="entry name" value="Phosphate-specific transport system accessory protein PhoU"/>
    <property type="match status" value="1"/>
</dbReference>
<evidence type="ECO:0000259" key="9">
    <source>
        <dbReference type="Pfam" id="PF01895"/>
    </source>
</evidence>
<evidence type="ECO:0000256" key="3">
    <source>
        <dbReference type="ARBA" id="ARBA00011738"/>
    </source>
</evidence>
<reference evidence="10 11" key="1">
    <citation type="submission" date="2018-05" db="EMBL/GenBank/DDBJ databases">
        <title>Leucothrix arctica sp. nov., isolated from Arctic seawater.</title>
        <authorList>
            <person name="Choi A."/>
            <person name="Baek K."/>
        </authorList>
    </citation>
    <scope>NUCLEOTIDE SEQUENCE [LARGE SCALE GENOMIC DNA]</scope>
    <source>
        <strain evidence="10 11">IMCC9719</strain>
    </source>
</reference>
<dbReference type="GO" id="GO:0030643">
    <property type="term" value="P:intracellular phosphate ion homeostasis"/>
    <property type="evidence" value="ECO:0007669"/>
    <property type="project" value="InterPro"/>
</dbReference>
<protein>
    <recommendedName>
        <fullName evidence="8">Phosphate-specific transport system accessory protein PhoU</fullName>
    </recommendedName>
</protein>
<dbReference type="Proteomes" id="UP000245506">
    <property type="component" value="Unassembled WGS sequence"/>
</dbReference>
<dbReference type="EMBL" id="QGKL01000011">
    <property type="protein sequence ID" value="PWQ98566.1"/>
    <property type="molecule type" value="Genomic_DNA"/>
</dbReference>
<dbReference type="PANTHER" id="PTHR42930:SF3">
    <property type="entry name" value="PHOSPHATE-SPECIFIC TRANSPORT SYSTEM ACCESSORY PROTEIN PHOU"/>
    <property type="match status" value="1"/>
</dbReference>
<evidence type="ECO:0000313" key="11">
    <source>
        <dbReference type="Proteomes" id="UP000245506"/>
    </source>
</evidence>